<dbReference type="PANTHER" id="PTHR30061">
    <property type="entry name" value="MALTOSE-BINDING PERIPLASMIC PROTEIN"/>
    <property type="match status" value="1"/>
</dbReference>
<name>A0A380NAV5_STRGR</name>
<reference evidence="5 6" key="1">
    <citation type="submission" date="2018-06" db="EMBL/GenBank/DDBJ databases">
        <authorList>
            <consortium name="Pathogen Informatics"/>
            <person name="Doyle S."/>
        </authorList>
    </citation>
    <scope>NUCLEOTIDE SEQUENCE [LARGE SCALE GENOMIC DNA]</scope>
    <source>
        <strain evidence="5 6">NCTC7807</strain>
    </source>
</reference>
<organism evidence="5 6">
    <name type="scientific">Streptomyces griseus</name>
    <dbReference type="NCBI Taxonomy" id="1911"/>
    <lineage>
        <taxon>Bacteria</taxon>
        <taxon>Bacillati</taxon>
        <taxon>Actinomycetota</taxon>
        <taxon>Actinomycetes</taxon>
        <taxon>Kitasatosporales</taxon>
        <taxon>Streptomycetaceae</taxon>
        <taxon>Streptomyces</taxon>
    </lineage>
</organism>
<dbReference type="GO" id="GO:0042956">
    <property type="term" value="P:maltodextrin transmembrane transport"/>
    <property type="evidence" value="ECO:0007669"/>
    <property type="project" value="TreeGrafter"/>
</dbReference>
<keyword evidence="3 4" id="KW-0732">Signal</keyword>
<evidence type="ECO:0000256" key="4">
    <source>
        <dbReference type="SAM" id="SignalP"/>
    </source>
</evidence>
<proteinExistence type="inferred from homology"/>
<evidence type="ECO:0000256" key="1">
    <source>
        <dbReference type="ARBA" id="ARBA00008520"/>
    </source>
</evidence>
<dbReference type="PANTHER" id="PTHR30061:SF50">
    <property type="entry name" value="MALTOSE_MALTODEXTRIN-BINDING PERIPLASMIC PROTEIN"/>
    <property type="match status" value="1"/>
</dbReference>
<dbReference type="GO" id="GO:1901982">
    <property type="term" value="F:maltose binding"/>
    <property type="evidence" value="ECO:0007669"/>
    <property type="project" value="TreeGrafter"/>
</dbReference>
<evidence type="ECO:0000313" key="5">
    <source>
        <dbReference type="EMBL" id="SUP35039.1"/>
    </source>
</evidence>
<feature type="signal peptide" evidence="4">
    <location>
        <begin position="1"/>
        <end position="20"/>
    </location>
</feature>
<evidence type="ECO:0000256" key="2">
    <source>
        <dbReference type="ARBA" id="ARBA00022448"/>
    </source>
</evidence>
<comment type="similarity">
    <text evidence="1">Belongs to the bacterial solute-binding protein 1 family.</text>
</comment>
<keyword evidence="5" id="KW-0449">Lipoprotein</keyword>
<dbReference type="Gene3D" id="3.40.190.10">
    <property type="entry name" value="Periplasmic binding protein-like II"/>
    <property type="match status" value="2"/>
</dbReference>
<dbReference type="Pfam" id="PF01547">
    <property type="entry name" value="SBP_bac_1"/>
    <property type="match status" value="1"/>
</dbReference>
<feature type="chain" id="PRO_5038444154" evidence="4">
    <location>
        <begin position="21"/>
        <end position="421"/>
    </location>
</feature>
<evidence type="ECO:0000313" key="6">
    <source>
        <dbReference type="Proteomes" id="UP000254150"/>
    </source>
</evidence>
<evidence type="ECO:0000256" key="3">
    <source>
        <dbReference type="ARBA" id="ARBA00022729"/>
    </source>
</evidence>
<dbReference type="SUPFAM" id="SSF53850">
    <property type="entry name" value="Periplasmic binding protein-like II"/>
    <property type="match status" value="1"/>
</dbReference>
<keyword evidence="2" id="KW-0813">Transport</keyword>
<dbReference type="PROSITE" id="PS51257">
    <property type="entry name" value="PROKAR_LIPOPROTEIN"/>
    <property type="match status" value="1"/>
</dbReference>
<accession>A0A380NAV5</accession>
<gene>
    <name evidence="5" type="primary">malX</name>
    <name evidence="5" type="ORF">NCTC7807_01895</name>
</gene>
<dbReference type="AlphaFoldDB" id="A0A380NAV5"/>
<dbReference type="GO" id="GO:0015768">
    <property type="term" value="P:maltose transport"/>
    <property type="evidence" value="ECO:0007669"/>
    <property type="project" value="TreeGrafter"/>
</dbReference>
<dbReference type="GO" id="GO:0055052">
    <property type="term" value="C:ATP-binding cassette (ABC) transporter complex, substrate-binding subunit-containing"/>
    <property type="evidence" value="ECO:0007669"/>
    <property type="project" value="TreeGrafter"/>
</dbReference>
<dbReference type="InterPro" id="IPR006059">
    <property type="entry name" value="SBP"/>
</dbReference>
<dbReference type="EMBL" id="UHID01000005">
    <property type="protein sequence ID" value="SUP35039.1"/>
    <property type="molecule type" value="Genomic_DNA"/>
</dbReference>
<protein>
    <submittedName>
        <fullName evidence="5">Lipoprotein</fullName>
    </submittedName>
</protein>
<sequence>MKTRCTTLVVFLASASLLTGCGLLPGGDDREEITLWLMKGSATAGFVERFTKEFEKEHPSLSLKVEVQEWTGITGKVDEALKSDDHDTAPDVIEVGNTQVAQYVDGGGLVDLTLESMRDLGMDDWVPGLADPGRFGGSQYGIPWYAANRVVIYNKDVFAEAGVSEPPKTRAQWLADTEKINESGRQGIYLAGQDWYTLSGFIWDEGGDLAKESGNIWEGALDTPAALRGMDFYRRLQELGKGPKDADEENPPQAEVFAKGDVGQIITVPGTAQTIVEENPALKGKLGFFPVPGKTAAKPGAVFTGGSDLVVREKTDNRAGAVELIKALAGEKWQIDLAKTMNYVPNKTTLADAVSADEGSAAMAEGAAHGRATPNSPRWAAVEGDNPIKAYMTEVLTGTDPETAAKAASKRITKTLDLRTR</sequence>
<dbReference type="Proteomes" id="UP000254150">
    <property type="component" value="Unassembled WGS sequence"/>
</dbReference>